<keyword evidence="2" id="KW-1185">Reference proteome</keyword>
<gene>
    <name evidence="1" type="ORF">BDY19DRAFT_904996</name>
</gene>
<proteinExistence type="predicted"/>
<organism evidence="1 2">
    <name type="scientific">Irpex rosettiformis</name>
    <dbReference type="NCBI Taxonomy" id="378272"/>
    <lineage>
        <taxon>Eukaryota</taxon>
        <taxon>Fungi</taxon>
        <taxon>Dikarya</taxon>
        <taxon>Basidiomycota</taxon>
        <taxon>Agaricomycotina</taxon>
        <taxon>Agaricomycetes</taxon>
        <taxon>Polyporales</taxon>
        <taxon>Irpicaceae</taxon>
        <taxon>Irpex</taxon>
    </lineage>
</organism>
<protein>
    <submittedName>
        <fullName evidence="1">Uncharacterized protein</fullName>
    </submittedName>
</protein>
<name>A0ACB8U8M6_9APHY</name>
<reference evidence="1" key="1">
    <citation type="journal article" date="2021" name="Environ. Microbiol.">
        <title>Gene family expansions and transcriptome signatures uncover fungal adaptations to wood decay.</title>
        <authorList>
            <person name="Hage H."/>
            <person name="Miyauchi S."/>
            <person name="Viragh M."/>
            <person name="Drula E."/>
            <person name="Min B."/>
            <person name="Chaduli D."/>
            <person name="Navarro D."/>
            <person name="Favel A."/>
            <person name="Norest M."/>
            <person name="Lesage-Meessen L."/>
            <person name="Balint B."/>
            <person name="Merenyi Z."/>
            <person name="de Eugenio L."/>
            <person name="Morin E."/>
            <person name="Martinez A.T."/>
            <person name="Baldrian P."/>
            <person name="Stursova M."/>
            <person name="Martinez M.J."/>
            <person name="Novotny C."/>
            <person name="Magnuson J.K."/>
            <person name="Spatafora J.W."/>
            <person name="Maurice S."/>
            <person name="Pangilinan J."/>
            <person name="Andreopoulos W."/>
            <person name="LaButti K."/>
            <person name="Hundley H."/>
            <person name="Na H."/>
            <person name="Kuo A."/>
            <person name="Barry K."/>
            <person name="Lipzen A."/>
            <person name="Henrissat B."/>
            <person name="Riley R."/>
            <person name="Ahrendt S."/>
            <person name="Nagy L.G."/>
            <person name="Grigoriev I.V."/>
            <person name="Martin F."/>
            <person name="Rosso M.N."/>
        </authorList>
    </citation>
    <scope>NUCLEOTIDE SEQUENCE</scope>
    <source>
        <strain evidence="1">CBS 384.51</strain>
    </source>
</reference>
<evidence type="ECO:0000313" key="2">
    <source>
        <dbReference type="Proteomes" id="UP001055072"/>
    </source>
</evidence>
<dbReference type="EMBL" id="MU274907">
    <property type="protein sequence ID" value="KAI0090737.1"/>
    <property type="molecule type" value="Genomic_DNA"/>
</dbReference>
<comment type="caution">
    <text evidence="1">The sequence shown here is derived from an EMBL/GenBank/DDBJ whole genome shotgun (WGS) entry which is preliminary data.</text>
</comment>
<dbReference type="Proteomes" id="UP001055072">
    <property type="component" value="Unassembled WGS sequence"/>
</dbReference>
<accession>A0ACB8U8M6</accession>
<sequence length="180" mass="19402">MGDVGGDSSFTPNGAATGRIGEPAAWKSRVIRAKTWDRMRCRAMRVTHANENRINVCAVVGGKGCTSHPLYFAIVDIHLSQRAAVLDMHVACTDRVSHLERGYGQASTGKSGGEMGGKLELPMREERHGYDDDQLESDYLAQDTHTGVVAAGIRNGRKEHSTQRSGYVLSVLVASCSAAE</sequence>
<evidence type="ECO:0000313" key="1">
    <source>
        <dbReference type="EMBL" id="KAI0090737.1"/>
    </source>
</evidence>